<reference evidence="1 2" key="1">
    <citation type="submission" date="2021-03" db="EMBL/GenBank/DDBJ databases">
        <title>Fibrella sp. HMF5405 genome sequencing and assembly.</title>
        <authorList>
            <person name="Kang H."/>
            <person name="Kim H."/>
            <person name="Bae S."/>
            <person name="Joh K."/>
        </authorList>
    </citation>
    <scope>NUCLEOTIDE SEQUENCE [LARGE SCALE GENOMIC DNA]</scope>
    <source>
        <strain evidence="1 2">HMF5405</strain>
    </source>
</reference>
<proteinExistence type="predicted"/>
<accession>A0ABS3JJX0</accession>
<dbReference type="RefSeq" id="WP_207329183.1">
    <property type="nucleotide sequence ID" value="NZ_JAFMYW010000003.1"/>
</dbReference>
<name>A0ABS3JJX0_9BACT</name>
<comment type="caution">
    <text evidence="1">The sequence shown here is derived from an EMBL/GenBank/DDBJ whole genome shotgun (WGS) entry which is preliminary data.</text>
</comment>
<dbReference type="EMBL" id="JAFMYW010000003">
    <property type="protein sequence ID" value="MBO0949202.1"/>
    <property type="molecule type" value="Genomic_DNA"/>
</dbReference>
<evidence type="ECO:0000313" key="1">
    <source>
        <dbReference type="EMBL" id="MBO0949202.1"/>
    </source>
</evidence>
<evidence type="ECO:0008006" key="3">
    <source>
        <dbReference type="Google" id="ProtNLM"/>
    </source>
</evidence>
<evidence type="ECO:0000313" key="2">
    <source>
        <dbReference type="Proteomes" id="UP000664628"/>
    </source>
</evidence>
<organism evidence="1 2">
    <name type="scientific">Fibrella forsythiae</name>
    <dbReference type="NCBI Taxonomy" id="2817061"/>
    <lineage>
        <taxon>Bacteria</taxon>
        <taxon>Pseudomonadati</taxon>
        <taxon>Bacteroidota</taxon>
        <taxon>Cytophagia</taxon>
        <taxon>Cytophagales</taxon>
        <taxon>Spirosomataceae</taxon>
        <taxon>Fibrella</taxon>
    </lineage>
</organism>
<protein>
    <recommendedName>
        <fullName evidence="3">EcsC family protein</fullName>
    </recommendedName>
</protein>
<sequence length="218" mass="24090">MDLLKIVNSVTPSFPEIQEEIKELRRAHPTKSKHEIAELYGNRIRTKYTSVGITSALPSIIPGVGTLTQAAVEVGTITADLALMLRWMGAICYGTAFIYDKNKDSEFSQEFITVLGLEYGAITVYKNATAFFGGKVVQDQFKRHFPKKILGQINKAVGMRLLTKFGTKRGSIALGKLIPFGIGAAVSGTVNYRTMDSFKNKAIEYYSSDDNSEYVLVE</sequence>
<gene>
    <name evidence="1" type="ORF">J2I46_11455</name>
</gene>
<keyword evidence="2" id="KW-1185">Reference proteome</keyword>
<dbReference type="Proteomes" id="UP000664628">
    <property type="component" value="Unassembled WGS sequence"/>
</dbReference>